<keyword evidence="4 13" id="KW-0808">Transferase</keyword>
<accession>A8IEH2</accession>
<evidence type="ECO:0000256" key="13">
    <source>
        <dbReference type="RuleBase" id="RU000504"/>
    </source>
</evidence>
<evidence type="ECO:0000313" key="18">
    <source>
        <dbReference type="Proteomes" id="UP000000270"/>
    </source>
</evidence>
<dbReference type="PRINTS" id="PR01050">
    <property type="entry name" value="PYRUVTKNASE"/>
</dbReference>
<feature type="region of interest" description="Disordered" evidence="14">
    <location>
        <begin position="472"/>
        <end position="491"/>
    </location>
</feature>
<evidence type="ECO:0000256" key="5">
    <source>
        <dbReference type="ARBA" id="ARBA00022723"/>
    </source>
</evidence>
<dbReference type="KEGG" id="azc:AZC_3491"/>
<evidence type="ECO:0000256" key="10">
    <source>
        <dbReference type="ARBA" id="ARBA00023152"/>
    </source>
</evidence>
<dbReference type="GO" id="GO:0005524">
    <property type="term" value="F:ATP binding"/>
    <property type="evidence" value="ECO:0007669"/>
    <property type="project" value="UniProtKB-KW"/>
</dbReference>
<reference evidence="17 18" key="6">
    <citation type="journal article" date="2011" name="Appl. Environ. Microbiol.">
        <title>Involvement of the azorhizobial chromosome partition gene (parA) in the onset of bacteroid differentiation during Sesbania rostrata stem nodule development.</title>
        <authorList>
            <person name="Liu CT."/>
            <person name="Lee KB."/>
            <person name="Wang YS."/>
            <person name="Peng MH."/>
            <person name="Lee KT."/>
            <person name="Suzuki S."/>
            <person name="Suzuki T."/>
            <person name="Oyaizu H."/>
        </authorList>
    </citation>
    <scope>NUCLEOTIDE SEQUENCE [LARGE SCALE GENOMIC DNA]</scope>
    <source>
        <strain evidence="18">ATCC 43989 / DSM 5975 / JCM 20966 / LMG 6465 / NBRC 14845 / NCIMB 13405 / ORS 571</strain>
    </source>
</reference>
<dbReference type="SUPFAM" id="SSF50800">
    <property type="entry name" value="PK beta-barrel domain-like"/>
    <property type="match status" value="1"/>
</dbReference>
<reference evidence="17 18" key="3">
    <citation type="journal article" date="2008" name="BMC Genomics">
        <title>The genome of the versatile nitrogen fixer Azorhizobium caulinodans ORS571.</title>
        <authorList>
            <person name="Lee KB."/>
            <person name="Backer P.D."/>
            <person name="Aono T."/>
            <person name="Liu CT."/>
            <person name="Suzuki S."/>
            <person name="Suzuki T."/>
            <person name="Kaneko T."/>
            <person name="Yamada M."/>
            <person name="Tabata S."/>
            <person name="Kupfer D.M."/>
            <person name="Najar F.Z."/>
            <person name="Wiley G.B."/>
            <person name="Roe B."/>
            <person name="Binnewies T.T."/>
            <person name="Ussery D.W."/>
            <person name="D'Haeze W."/>
            <person name="Herder J.D."/>
            <person name="Gevers D."/>
            <person name="Vereecke D."/>
            <person name="Holsters M."/>
            <person name="Oyaizu H."/>
        </authorList>
    </citation>
    <scope>NUCLEOTIDE SEQUENCE [LARGE SCALE GENOMIC DNA]</scope>
    <source>
        <strain evidence="18">ATCC 43989 / DSM 5975 / JCM 20966 / LMG 6465 / NBRC 14845 / NCIMB 13405 / ORS 571</strain>
    </source>
</reference>
<evidence type="ECO:0000256" key="12">
    <source>
        <dbReference type="NCBIfam" id="TIGR01064"/>
    </source>
</evidence>
<dbReference type="PANTHER" id="PTHR11817">
    <property type="entry name" value="PYRUVATE KINASE"/>
    <property type="match status" value="1"/>
</dbReference>
<dbReference type="GO" id="GO:0016301">
    <property type="term" value="F:kinase activity"/>
    <property type="evidence" value="ECO:0007669"/>
    <property type="project" value="UniProtKB-KW"/>
</dbReference>
<dbReference type="AlphaFoldDB" id="A8IEH2"/>
<evidence type="ECO:0000256" key="4">
    <source>
        <dbReference type="ARBA" id="ARBA00022679"/>
    </source>
</evidence>
<dbReference type="Gene3D" id="3.20.20.60">
    <property type="entry name" value="Phosphoenolpyruvate-binding domains"/>
    <property type="match status" value="1"/>
</dbReference>
<proteinExistence type="inferred from homology"/>
<dbReference type="NCBIfam" id="NF004978">
    <property type="entry name" value="PRK06354.1"/>
    <property type="match status" value="1"/>
</dbReference>
<evidence type="ECO:0000256" key="9">
    <source>
        <dbReference type="ARBA" id="ARBA00022842"/>
    </source>
</evidence>
<dbReference type="eggNOG" id="COG0469">
    <property type="taxonomic scope" value="Bacteria"/>
</dbReference>
<protein>
    <recommendedName>
        <fullName evidence="3 12">Pyruvate kinase</fullName>
        <ecNumber evidence="3 12">2.7.1.40</ecNumber>
    </recommendedName>
</protein>
<dbReference type="InterPro" id="IPR001697">
    <property type="entry name" value="Pyr_Knase"/>
</dbReference>
<keyword evidence="18" id="KW-1185">Reference proteome</keyword>
<evidence type="ECO:0000256" key="3">
    <source>
        <dbReference type="ARBA" id="ARBA00012142"/>
    </source>
</evidence>
<evidence type="ECO:0000259" key="16">
    <source>
        <dbReference type="Pfam" id="PF02887"/>
    </source>
</evidence>
<dbReference type="Gene3D" id="3.40.1380.20">
    <property type="entry name" value="Pyruvate kinase, C-terminal domain"/>
    <property type="match status" value="1"/>
</dbReference>
<dbReference type="InterPro" id="IPR015806">
    <property type="entry name" value="Pyrv_Knase_insert_dom_sf"/>
</dbReference>
<dbReference type="Pfam" id="PF00224">
    <property type="entry name" value="PK"/>
    <property type="match status" value="1"/>
</dbReference>
<dbReference type="Gene3D" id="2.40.33.10">
    <property type="entry name" value="PK beta-barrel domain-like"/>
    <property type="match status" value="1"/>
</dbReference>
<evidence type="ECO:0000259" key="15">
    <source>
        <dbReference type="Pfam" id="PF00224"/>
    </source>
</evidence>
<reference evidence="17 18" key="1">
    <citation type="journal article" date="2007" name="Appl. Environ. Microbiol.">
        <title>Rhizobial factors required for stem nodule maturation and maintenance in Sesbania rostrata-Azorhizobium caulinodans ORS571 symbiosis.</title>
        <authorList>
            <person name="Suzuki S."/>
            <person name="Aono T."/>
            <person name="Lee KB."/>
            <person name="Suzuki T."/>
            <person name="Liu CT."/>
            <person name="Miwa H."/>
            <person name="Wakao S."/>
            <person name="Iki T."/>
            <person name="Oyaizu H."/>
        </authorList>
    </citation>
    <scope>NUCLEOTIDE SEQUENCE [LARGE SCALE GENOMIC DNA]</scope>
    <source>
        <strain evidence="18">ATCC 43989 / DSM 5975 / JCM 20966 / LMG 6465 / NBRC 14845 / NCIMB 13405 / ORS 571</strain>
    </source>
</reference>
<comment type="catalytic activity">
    <reaction evidence="13">
        <text>pyruvate + ATP = phosphoenolpyruvate + ADP + H(+)</text>
        <dbReference type="Rhea" id="RHEA:18157"/>
        <dbReference type="ChEBI" id="CHEBI:15361"/>
        <dbReference type="ChEBI" id="CHEBI:15378"/>
        <dbReference type="ChEBI" id="CHEBI:30616"/>
        <dbReference type="ChEBI" id="CHEBI:58702"/>
        <dbReference type="ChEBI" id="CHEBI:456216"/>
        <dbReference type="EC" id="2.7.1.40"/>
    </reaction>
</comment>
<dbReference type="GO" id="GO:0000287">
    <property type="term" value="F:magnesium ion binding"/>
    <property type="evidence" value="ECO:0007669"/>
    <property type="project" value="UniProtKB-UniRule"/>
</dbReference>
<keyword evidence="8" id="KW-0067">ATP-binding</keyword>
<dbReference type="GO" id="GO:0030955">
    <property type="term" value="F:potassium ion binding"/>
    <property type="evidence" value="ECO:0007669"/>
    <property type="project" value="UniProtKB-UniRule"/>
</dbReference>
<dbReference type="EC" id="2.7.1.40" evidence="3 12"/>
<keyword evidence="9 13" id="KW-0460">Magnesium</keyword>
<comment type="pathway">
    <text evidence="1 13">Carbohydrate degradation; glycolysis; pyruvate from D-glyceraldehyde 3-phosphate: step 5/5.</text>
</comment>
<dbReference type="InterPro" id="IPR036918">
    <property type="entry name" value="Pyrv_Knase_C_sf"/>
</dbReference>
<evidence type="ECO:0000313" key="17">
    <source>
        <dbReference type="EMBL" id="BAF89489.1"/>
    </source>
</evidence>
<feature type="domain" description="Pyruvate kinase barrel" evidence="15">
    <location>
        <begin position="7"/>
        <end position="325"/>
    </location>
</feature>
<reference evidence="17 18" key="5">
    <citation type="journal article" date="2010" name="Appl. Environ. Microbiol.">
        <title>phrR-like gene praR of Azorhizobium caulinodans ORS571 is essential for symbiosis with Sesbania rostrata and is involved in expression of reb genes.</title>
        <authorList>
            <person name="Akiba N."/>
            <person name="Aono T."/>
            <person name="Toyazaki H."/>
            <person name="Sato S."/>
            <person name="Oyaizu H."/>
        </authorList>
    </citation>
    <scope>NUCLEOTIDE SEQUENCE [LARGE SCALE GENOMIC DNA]</scope>
    <source>
        <strain evidence="18">ATCC 43989 / DSM 5975 / JCM 20966 / LMG 6465 / NBRC 14845 / NCIMB 13405 / ORS 571</strain>
    </source>
</reference>
<reference evidence="17 18" key="4">
    <citation type="journal article" date="2009" name="Appl. Environ. Microbiol.">
        <title>Comparative genome-wide transcriptional profiling of Azorhizobium caulinodans ORS571 grown under free-living and symbiotic conditions.</title>
        <authorList>
            <person name="Tsukada S."/>
            <person name="Aono T."/>
            <person name="Akiba N."/>
            <person name="Lee KB."/>
            <person name="Liu CT."/>
            <person name="Toyazaki H."/>
            <person name="Oyaizu H."/>
        </authorList>
    </citation>
    <scope>NUCLEOTIDE SEQUENCE [LARGE SCALE GENOMIC DNA]</scope>
    <source>
        <strain evidence="18">ATCC 43989 / DSM 5975 / JCM 20966 / LMG 6465 / NBRC 14845 / NCIMB 13405 / ORS 571</strain>
    </source>
</reference>
<dbReference type="HOGENOM" id="CLU_015439_0_2_5"/>
<dbReference type="SUPFAM" id="SSF52935">
    <property type="entry name" value="PK C-terminal domain-like"/>
    <property type="match status" value="1"/>
</dbReference>
<dbReference type="SUPFAM" id="SSF51621">
    <property type="entry name" value="Phosphoenolpyruvate/pyruvate domain"/>
    <property type="match status" value="1"/>
</dbReference>
<evidence type="ECO:0000256" key="7">
    <source>
        <dbReference type="ARBA" id="ARBA00022777"/>
    </source>
</evidence>
<dbReference type="InterPro" id="IPR015793">
    <property type="entry name" value="Pyrv_Knase_brl"/>
</dbReference>
<dbReference type="GO" id="GO:0004743">
    <property type="term" value="F:pyruvate kinase activity"/>
    <property type="evidence" value="ECO:0007669"/>
    <property type="project" value="UniProtKB-UniRule"/>
</dbReference>
<organism evidence="17 18">
    <name type="scientific">Azorhizobium caulinodans (strain ATCC 43989 / DSM 5975 / JCM 20966 / LMG 6465 / NBRC 14845 / NCIMB 13405 / ORS 571)</name>
    <dbReference type="NCBI Taxonomy" id="438753"/>
    <lineage>
        <taxon>Bacteria</taxon>
        <taxon>Pseudomonadati</taxon>
        <taxon>Pseudomonadota</taxon>
        <taxon>Alphaproteobacteria</taxon>
        <taxon>Hyphomicrobiales</taxon>
        <taxon>Xanthobacteraceae</taxon>
        <taxon>Azorhizobium</taxon>
    </lineage>
</organism>
<dbReference type="NCBIfam" id="TIGR01064">
    <property type="entry name" value="pyruv_kin"/>
    <property type="match status" value="1"/>
</dbReference>
<dbReference type="InterPro" id="IPR011037">
    <property type="entry name" value="Pyrv_Knase-like_insert_dom_sf"/>
</dbReference>
<dbReference type="NCBIfam" id="NF004491">
    <property type="entry name" value="PRK05826.1"/>
    <property type="match status" value="1"/>
</dbReference>
<evidence type="ECO:0000256" key="14">
    <source>
        <dbReference type="SAM" id="MobiDB-lite"/>
    </source>
</evidence>
<evidence type="ECO:0000256" key="6">
    <source>
        <dbReference type="ARBA" id="ARBA00022741"/>
    </source>
</evidence>
<dbReference type="RefSeq" id="WP_012172014.1">
    <property type="nucleotide sequence ID" value="NC_009937.1"/>
</dbReference>
<name>A8IEH2_AZOC5</name>
<evidence type="ECO:0000256" key="11">
    <source>
        <dbReference type="ARBA" id="ARBA00023317"/>
    </source>
</evidence>
<keyword evidence="11 17" id="KW-0670">Pyruvate</keyword>
<reference evidence="18" key="2">
    <citation type="submission" date="2007-04" db="EMBL/GenBank/DDBJ databases">
        <title>Complete genome sequence of the nitrogen-fixing bacterium Azorhizobium caulinodans ORS571.</title>
        <authorList>
            <person name="Lee K.B."/>
            <person name="Backer P.D."/>
            <person name="Aono T."/>
            <person name="Liu C.T."/>
            <person name="Suzuki S."/>
            <person name="Suzuki T."/>
            <person name="Kaneko T."/>
            <person name="Yamada M."/>
            <person name="Tabata S."/>
            <person name="Kupfer D.M."/>
            <person name="Najar F.Z."/>
            <person name="Wiley G.B."/>
            <person name="Roe B."/>
            <person name="Binnewies T."/>
            <person name="Ussery D."/>
            <person name="Vereecke D."/>
            <person name="Gevers D."/>
            <person name="Holsters M."/>
            <person name="Oyaizu H."/>
        </authorList>
    </citation>
    <scope>NUCLEOTIDE SEQUENCE [LARGE SCALE GENOMIC DNA]</scope>
    <source>
        <strain evidence="18">ATCC 43989 / DSM 5975 / JCM 20966 / LMG 6465 / NBRC 14845 / NCIMB 13405 / ORS 571</strain>
    </source>
</reference>
<feature type="domain" description="Pyruvate kinase C-terminal" evidence="16">
    <location>
        <begin position="358"/>
        <end position="471"/>
    </location>
</feature>
<dbReference type="NCBIfam" id="NF004886">
    <property type="entry name" value="PRK06247.1"/>
    <property type="match status" value="1"/>
</dbReference>
<evidence type="ECO:0000256" key="8">
    <source>
        <dbReference type="ARBA" id="ARBA00022840"/>
    </source>
</evidence>
<dbReference type="Proteomes" id="UP000000270">
    <property type="component" value="Chromosome"/>
</dbReference>
<dbReference type="InterPro" id="IPR015795">
    <property type="entry name" value="Pyrv_Knase_C"/>
</dbReference>
<keyword evidence="7 13" id="KW-0418">Kinase</keyword>
<sequence>MPLKRNRATKIIATVGPASNTPEKLKALFLAGVDVFRLNFSHGTQADHGIVLGHIRRLEAEIGRPIGVIADLQGPKLRVGRFTEGAITFTPGKRLRFDADVATMGDADRVPIPHPDIIEALTIGSTVLCDDGKVRLKVVGKGDGWLDAEVVSGTRLSNNKGFNIPDVVLPLSPLTEKDRADLAFAVEQGVEWIALSFVQRPEDIHEARDLIKGRAAVMLKMEKPAAVEHLEELVELSDAIMVARGDLGVELSLPELPALQKRMITESRRQGRPVIVATQMLESMISAPVPTRAEVSDVATAVYEGADCVMLSAESAAGQYPVEAVSFMDEIIRHVERDPGYRQVLDATQAEWGKTIGDAMTKAAYQTALAVDAAAIVAYTLSGTTGLRAARERPPMPILGITTRADTARRLALSYGVHAVNVGEDIHSFGEMVDRAVQVAVEQQLAAPGDRLAITAGVPFAKPGTTNILRVTTIGDTDPPSKFDTDGATAT</sequence>
<dbReference type="InterPro" id="IPR040442">
    <property type="entry name" value="Pyrv_kinase-like_dom_sf"/>
</dbReference>
<keyword evidence="5" id="KW-0479">Metal-binding</keyword>
<dbReference type="FunFam" id="2.40.33.10:FF:000001">
    <property type="entry name" value="Pyruvate kinase"/>
    <property type="match status" value="1"/>
</dbReference>
<dbReference type="InterPro" id="IPR015813">
    <property type="entry name" value="Pyrv/PenolPyrv_kinase-like_dom"/>
</dbReference>
<keyword evidence="6" id="KW-0547">Nucleotide-binding</keyword>
<keyword evidence="10 13" id="KW-0324">Glycolysis</keyword>
<dbReference type="STRING" id="438753.AZC_3491"/>
<dbReference type="UniPathway" id="UPA00109">
    <property type="reaction ID" value="UER00188"/>
</dbReference>
<gene>
    <name evidence="17" type="ordered locus">AZC_3491</name>
</gene>
<dbReference type="Pfam" id="PF02887">
    <property type="entry name" value="PK_C"/>
    <property type="match status" value="1"/>
</dbReference>
<comment type="similarity">
    <text evidence="2 13">Belongs to the pyruvate kinase family.</text>
</comment>
<evidence type="ECO:0000256" key="2">
    <source>
        <dbReference type="ARBA" id="ARBA00008663"/>
    </source>
</evidence>
<dbReference type="EMBL" id="AP009384">
    <property type="protein sequence ID" value="BAF89489.1"/>
    <property type="molecule type" value="Genomic_DNA"/>
</dbReference>
<evidence type="ECO:0000256" key="1">
    <source>
        <dbReference type="ARBA" id="ARBA00004997"/>
    </source>
</evidence>